<comment type="caution">
    <text evidence="4">The sequence shown here is derived from an EMBL/GenBank/DDBJ whole genome shotgun (WGS) entry which is preliminary data.</text>
</comment>
<dbReference type="PANTHER" id="PTHR45138">
    <property type="entry name" value="REGULATORY COMPONENTS OF SENSORY TRANSDUCTION SYSTEM"/>
    <property type="match status" value="1"/>
</dbReference>
<dbReference type="EC" id="2.7.7.65" evidence="1"/>
<sequence length="1052" mass="123656">MDSVLENLNYIEEVLKKEPIVYLNLPTGSGRTYLLKSFFERNKSSSLFTHYASHRTPVGEFFITLLSLIDKNSFLKEKGDIVGPILRRYIHPRFLSHLEKYKAEEVISLDVEVAQIADIASFILEKRKIKYWIFDNWQEFLYYGDVFKELIPYLSKKYNMAFVITGKDFNMESYEIKIDDLLVPLNVDTTIKEMEKAFNLDNKEAVRLFEMSNGNWNNAIVIYKNDFKSLWDIVQEKINSLSENEKKALYTLTFVGKTFSSTTVKAVKELYGPLKFIRDFVDSKLMRWEYPLWRFVSEDVLNYVRESMPYNFSQLKEEFVKKLSSFNYSDIWGRVAILSEEDEKYWKYAKIKEFRSSYNIQRKMEILEEIVEKGKDDGNIYKRRLINLLIDFQKFNKAINIIEFIEDKNLLDLANKVRCLSYLGKCEEAEKLIEEIIDSLEMDYNLPQILSRIVSYHFLTKKATDALFLLNKYLEDILRLTSSPKYLANFYNALGLLNLIDGKFEKAISVFENGLVLAEKSGDKVVLHKLLNNLGDLRNYLYGPKSAVIINQRAYDISKSLSKNLMVISLGNLIKSKMQYSNLKEVEDLLLELERLVSEIELEYFLYSGYRRLAIAYLNYGKREELDKVIKKLEDLKTISESKILVRILRSFFGEIEITEEEVLETKEEQIMTLYMKLVAEKGLRISKSLRDYPTDYPIHNFLKGYILGESFFNLISYIDLMLERWEFLDAFYSYKLLMKNLERDKNLKVFVPYIKLEVVGLAILLGLEKELEDQLKEISLDYTGLMKEHSKIKALEDYVGKAIMDSETEEEAMELIYRVISDFIDNFLVVLRIGDRTLKRGNELIATNKFRFFYKKPPFSVSVYSLKNLSPSLFFVIRNLLKSFIVFWERKYGIFDPLTGLFNRSYGERRLEEAFLDFVRENEDFSIIFIDIDGFKKINDTLGHSYGDYVLKEIATAIRNSIRQSDSAVRWGGDEFLILLRRADYNEAMKVVNRIKDRIESVSKGEIRISYGIETTSKETSSYRELIDRADVKMYAHKFRKLKDLENSKKE</sequence>
<dbReference type="SUPFAM" id="SSF55073">
    <property type="entry name" value="Nucleotide cyclase"/>
    <property type="match status" value="1"/>
</dbReference>
<dbReference type="Gene3D" id="3.30.70.270">
    <property type="match status" value="1"/>
</dbReference>
<dbReference type="GO" id="GO:0005886">
    <property type="term" value="C:plasma membrane"/>
    <property type="evidence" value="ECO:0007669"/>
    <property type="project" value="TreeGrafter"/>
</dbReference>
<dbReference type="EMBL" id="DTDV01000006">
    <property type="protein sequence ID" value="HGK23082.1"/>
    <property type="molecule type" value="Genomic_DNA"/>
</dbReference>
<dbReference type="InterPro" id="IPR019734">
    <property type="entry name" value="TPR_rpt"/>
</dbReference>
<dbReference type="FunFam" id="3.30.70.270:FF:000001">
    <property type="entry name" value="Diguanylate cyclase domain protein"/>
    <property type="match status" value="1"/>
</dbReference>
<proteinExistence type="predicted"/>
<dbReference type="Gene3D" id="1.25.40.10">
    <property type="entry name" value="Tetratricopeptide repeat domain"/>
    <property type="match status" value="1"/>
</dbReference>
<keyword evidence="2" id="KW-0802">TPR repeat</keyword>
<dbReference type="PROSITE" id="PS50005">
    <property type="entry name" value="TPR"/>
    <property type="match status" value="1"/>
</dbReference>
<dbReference type="PROSITE" id="PS50887">
    <property type="entry name" value="GGDEF"/>
    <property type="match status" value="1"/>
</dbReference>
<dbReference type="GO" id="GO:0052621">
    <property type="term" value="F:diguanylate cyclase activity"/>
    <property type="evidence" value="ECO:0007669"/>
    <property type="project" value="UniProtKB-EC"/>
</dbReference>
<evidence type="ECO:0000256" key="2">
    <source>
        <dbReference type="PROSITE-ProRule" id="PRU00339"/>
    </source>
</evidence>
<name>A0A7V3ZHH5_DICTH</name>
<dbReference type="CDD" id="cd01949">
    <property type="entry name" value="GGDEF"/>
    <property type="match status" value="1"/>
</dbReference>
<dbReference type="InterPro" id="IPR011990">
    <property type="entry name" value="TPR-like_helical_dom_sf"/>
</dbReference>
<organism evidence="4">
    <name type="scientific">Dictyoglomus thermophilum</name>
    <dbReference type="NCBI Taxonomy" id="14"/>
    <lineage>
        <taxon>Bacteria</taxon>
        <taxon>Pseudomonadati</taxon>
        <taxon>Dictyoglomota</taxon>
        <taxon>Dictyoglomia</taxon>
        <taxon>Dictyoglomales</taxon>
        <taxon>Dictyoglomaceae</taxon>
        <taxon>Dictyoglomus</taxon>
    </lineage>
</organism>
<dbReference type="PANTHER" id="PTHR45138:SF23">
    <property type="entry name" value="SIGNALING PROTEIN"/>
    <property type="match status" value="1"/>
</dbReference>
<evidence type="ECO:0000313" key="4">
    <source>
        <dbReference type="EMBL" id="HGK23082.1"/>
    </source>
</evidence>
<dbReference type="Pfam" id="PF00990">
    <property type="entry name" value="GGDEF"/>
    <property type="match status" value="1"/>
</dbReference>
<dbReference type="SUPFAM" id="SSF48452">
    <property type="entry name" value="TPR-like"/>
    <property type="match status" value="1"/>
</dbReference>
<dbReference type="GO" id="GO:1902201">
    <property type="term" value="P:negative regulation of bacterial-type flagellum-dependent cell motility"/>
    <property type="evidence" value="ECO:0007669"/>
    <property type="project" value="TreeGrafter"/>
</dbReference>
<dbReference type="AlphaFoldDB" id="A0A7V3ZHH5"/>
<dbReference type="GO" id="GO:0043709">
    <property type="term" value="P:cell adhesion involved in single-species biofilm formation"/>
    <property type="evidence" value="ECO:0007669"/>
    <property type="project" value="TreeGrafter"/>
</dbReference>
<dbReference type="SMART" id="SM00267">
    <property type="entry name" value="GGDEF"/>
    <property type="match status" value="1"/>
</dbReference>
<dbReference type="InterPro" id="IPR029787">
    <property type="entry name" value="Nucleotide_cyclase"/>
</dbReference>
<reference evidence="4" key="1">
    <citation type="journal article" date="2020" name="mSystems">
        <title>Genome- and Community-Level Interaction Insights into Carbon Utilization and Element Cycling Functions of Hydrothermarchaeota in Hydrothermal Sediment.</title>
        <authorList>
            <person name="Zhou Z."/>
            <person name="Liu Y."/>
            <person name="Xu W."/>
            <person name="Pan J."/>
            <person name="Luo Z.H."/>
            <person name="Li M."/>
        </authorList>
    </citation>
    <scope>NUCLEOTIDE SEQUENCE [LARGE SCALE GENOMIC DNA]</scope>
    <source>
        <strain evidence="4">SpSt-70</strain>
    </source>
</reference>
<feature type="domain" description="GGDEF" evidence="3">
    <location>
        <begin position="924"/>
        <end position="1052"/>
    </location>
</feature>
<evidence type="ECO:0000256" key="1">
    <source>
        <dbReference type="ARBA" id="ARBA00012528"/>
    </source>
</evidence>
<dbReference type="InterPro" id="IPR043128">
    <property type="entry name" value="Rev_trsase/Diguanyl_cyclase"/>
</dbReference>
<accession>A0A7V3ZHH5</accession>
<dbReference type="InterPro" id="IPR050469">
    <property type="entry name" value="Diguanylate_Cyclase"/>
</dbReference>
<gene>
    <name evidence="4" type="ORF">ENU78_01310</name>
</gene>
<dbReference type="NCBIfam" id="TIGR00254">
    <property type="entry name" value="GGDEF"/>
    <property type="match status" value="1"/>
</dbReference>
<evidence type="ECO:0000259" key="3">
    <source>
        <dbReference type="PROSITE" id="PS50887"/>
    </source>
</evidence>
<dbReference type="InterPro" id="IPR000160">
    <property type="entry name" value="GGDEF_dom"/>
</dbReference>
<feature type="repeat" description="TPR" evidence="2">
    <location>
        <begin position="488"/>
        <end position="521"/>
    </location>
</feature>
<protein>
    <recommendedName>
        <fullName evidence="1">diguanylate cyclase</fullName>
        <ecNumber evidence="1">2.7.7.65</ecNumber>
    </recommendedName>
</protein>